<dbReference type="RefSeq" id="WP_145266523.1">
    <property type="nucleotide sequence ID" value="NZ_CP036426.1"/>
</dbReference>
<dbReference type="OrthoDB" id="292924at2"/>
<feature type="region of interest" description="Disordered" evidence="1">
    <location>
        <begin position="126"/>
        <end position="155"/>
    </location>
</feature>
<evidence type="ECO:0000259" key="2">
    <source>
        <dbReference type="Pfam" id="PF13490"/>
    </source>
</evidence>
<dbReference type="AlphaFoldDB" id="A0A518GV30"/>
<dbReference type="KEGG" id="tpla:ElP_02710"/>
<organism evidence="3 4">
    <name type="scientific">Tautonia plasticadhaerens</name>
    <dbReference type="NCBI Taxonomy" id="2527974"/>
    <lineage>
        <taxon>Bacteria</taxon>
        <taxon>Pseudomonadati</taxon>
        <taxon>Planctomycetota</taxon>
        <taxon>Planctomycetia</taxon>
        <taxon>Isosphaerales</taxon>
        <taxon>Isosphaeraceae</taxon>
        <taxon>Tautonia</taxon>
    </lineage>
</organism>
<feature type="region of interest" description="Disordered" evidence="1">
    <location>
        <begin position="316"/>
        <end position="372"/>
    </location>
</feature>
<proteinExistence type="predicted"/>
<name>A0A518GV30_9BACT</name>
<evidence type="ECO:0000313" key="3">
    <source>
        <dbReference type="EMBL" id="QDV32439.1"/>
    </source>
</evidence>
<accession>A0A518GV30</accession>
<protein>
    <recommendedName>
        <fullName evidence="2">Putative zinc-finger domain-containing protein</fullName>
    </recommendedName>
</protein>
<dbReference type="EMBL" id="CP036426">
    <property type="protein sequence ID" value="QDV32439.1"/>
    <property type="molecule type" value="Genomic_DNA"/>
</dbReference>
<keyword evidence="4" id="KW-1185">Reference proteome</keyword>
<feature type="domain" description="Putative zinc-finger" evidence="2">
    <location>
        <begin position="7"/>
        <end position="27"/>
    </location>
</feature>
<dbReference type="InterPro" id="IPR027383">
    <property type="entry name" value="Znf_put"/>
</dbReference>
<dbReference type="Proteomes" id="UP000317835">
    <property type="component" value="Chromosome"/>
</dbReference>
<dbReference type="Pfam" id="PF13490">
    <property type="entry name" value="zf-HC2"/>
    <property type="match status" value="1"/>
</dbReference>
<gene>
    <name evidence="3" type="ORF">ElP_02710</name>
</gene>
<evidence type="ECO:0000313" key="4">
    <source>
        <dbReference type="Proteomes" id="UP000317835"/>
    </source>
</evidence>
<sequence>MSQFDETLLSAYLDGELDPESSRRVEEATRADPRLDRMLRELSQVRGLVAGLNRPPETPDVSGAVVDRIARSRARRRAYPSFAAAASLAAAAVLVVSILDDWDNAPVIDGPIEVVVVVPGDPAGSADGAPADAGAVEADGPSAVADAGAGPAEAAGPGDAVEVAVAVAAAEEPLPEDADAIRFVGDLADRPGSMQLTIEAPTGAEVVGLFDEVDDLLRHTVRGDRRYGLIRPEHSGGVGVFALIAGRDEREKLFRRLEVNLADHARIFEPTDAEAPVALLDGAVGLGLELLAAERTAPLREVEPDGRLLANRQDPQHDLAVPPVGPVPPSLPGGLGAPRGVIPGDHPLARPTPAAARDPEAEAPPEEEESRAVFLFIRGDGPGGG</sequence>
<evidence type="ECO:0000256" key="1">
    <source>
        <dbReference type="SAM" id="MobiDB-lite"/>
    </source>
</evidence>
<reference evidence="3 4" key="1">
    <citation type="submission" date="2019-02" db="EMBL/GenBank/DDBJ databases">
        <title>Deep-cultivation of Planctomycetes and their phenomic and genomic characterization uncovers novel biology.</title>
        <authorList>
            <person name="Wiegand S."/>
            <person name="Jogler M."/>
            <person name="Boedeker C."/>
            <person name="Pinto D."/>
            <person name="Vollmers J."/>
            <person name="Rivas-Marin E."/>
            <person name="Kohn T."/>
            <person name="Peeters S.H."/>
            <person name="Heuer A."/>
            <person name="Rast P."/>
            <person name="Oberbeckmann S."/>
            <person name="Bunk B."/>
            <person name="Jeske O."/>
            <person name="Meyerdierks A."/>
            <person name="Storesund J.E."/>
            <person name="Kallscheuer N."/>
            <person name="Luecker S."/>
            <person name="Lage O.M."/>
            <person name="Pohl T."/>
            <person name="Merkel B.J."/>
            <person name="Hornburger P."/>
            <person name="Mueller R.-W."/>
            <person name="Bruemmer F."/>
            <person name="Labrenz M."/>
            <person name="Spormann A.M."/>
            <person name="Op den Camp H."/>
            <person name="Overmann J."/>
            <person name="Amann R."/>
            <person name="Jetten M.S.M."/>
            <person name="Mascher T."/>
            <person name="Medema M.H."/>
            <person name="Devos D.P."/>
            <person name="Kaster A.-K."/>
            <person name="Ovreas L."/>
            <person name="Rohde M."/>
            <person name="Galperin M.Y."/>
            <person name="Jogler C."/>
        </authorList>
    </citation>
    <scope>NUCLEOTIDE SEQUENCE [LARGE SCALE GENOMIC DNA]</scope>
    <source>
        <strain evidence="3 4">ElP</strain>
    </source>
</reference>